<evidence type="ECO:0000313" key="2">
    <source>
        <dbReference type="EMBL" id="TKA48808.1"/>
    </source>
</evidence>
<keyword evidence="3" id="KW-1185">Reference proteome</keyword>
<protein>
    <submittedName>
        <fullName evidence="2">Uncharacterized protein</fullName>
    </submittedName>
</protein>
<dbReference type="OrthoDB" id="392571at2759"/>
<reference evidence="2 3" key="1">
    <citation type="submission" date="2017-03" db="EMBL/GenBank/DDBJ databases">
        <title>Genomes of endolithic fungi from Antarctica.</title>
        <authorList>
            <person name="Coleine C."/>
            <person name="Masonjones S."/>
            <person name="Stajich J.E."/>
        </authorList>
    </citation>
    <scope>NUCLEOTIDE SEQUENCE [LARGE SCALE GENOMIC DNA]</scope>
    <source>
        <strain evidence="2 3">CCFEE 5187</strain>
    </source>
</reference>
<evidence type="ECO:0000313" key="3">
    <source>
        <dbReference type="Proteomes" id="UP000308768"/>
    </source>
</evidence>
<organism evidence="2 3">
    <name type="scientific">Cryomyces minteri</name>
    <dbReference type="NCBI Taxonomy" id="331657"/>
    <lineage>
        <taxon>Eukaryota</taxon>
        <taxon>Fungi</taxon>
        <taxon>Dikarya</taxon>
        <taxon>Ascomycota</taxon>
        <taxon>Pezizomycotina</taxon>
        <taxon>Dothideomycetes</taxon>
        <taxon>Dothideomycetes incertae sedis</taxon>
        <taxon>Cryomyces</taxon>
    </lineage>
</organism>
<comment type="caution">
    <text evidence="2">The sequence shown here is derived from an EMBL/GenBank/DDBJ whole genome shotgun (WGS) entry which is preliminary data.</text>
</comment>
<dbReference type="Proteomes" id="UP000308768">
    <property type="component" value="Unassembled WGS sequence"/>
</dbReference>
<accession>A0A4U0VI71</accession>
<proteinExistence type="predicted"/>
<sequence length="117" mass="12699">MATNGYKTPPSAAAGQQPVLHRADEVSELLDAIQELVIPFIRSADEDAGTKHEGHGLQVPGGGPRTTLVEHHPPNKLVPLLDLQLPETGKGKDGLLETVKRILQYSVNTWDQGFMDK</sequence>
<gene>
    <name evidence="2" type="ORF">B0A49_12585</name>
</gene>
<name>A0A4U0VI71_9PEZI</name>
<evidence type="ECO:0000256" key="1">
    <source>
        <dbReference type="SAM" id="MobiDB-lite"/>
    </source>
</evidence>
<dbReference type="Gene3D" id="3.90.1150.170">
    <property type="match status" value="1"/>
</dbReference>
<dbReference type="EMBL" id="NAJN01002807">
    <property type="protein sequence ID" value="TKA48808.1"/>
    <property type="molecule type" value="Genomic_DNA"/>
</dbReference>
<dbReference type="AlphaFoldDB" id="A0A4U0VI71"/>
<feature type="non-terminal residue" evidence="2">
    <location>
        <position position="117"/>
    </location>
</feature>
<dbReference type="STRING" id="331657.A0A4U0VI71"/>
<feature type="region of interest" description="Disordered" evidence="1">
    <location>
        <begin position="47"/>
        <end position="67"/>
    </location>
</feature>